<name>B4H3B0_DROPE</name>
<feature type="compositionally biased region" description="Basic and acidic residues" evidence="1">
    <location>
        <begin position="25"/>
        <end position="38"/>
    </location>
</feature>
<dbReference type="EMBL" id="CH479205">
    <property type="protein sequence ID" value="EDW30803.1"/>
    <property type="molecule type" value="Genomic_DNA"/>
</dbReference>
<keyword evidence="3" id="KW-1185">Reference proteome</keyword>
<dbReference type="AlphaFoldDB" id="B4H3B0"/>
<feature type="compositionally biased region" description="Basic and acidic residues" evidence="1">
    <location>
        <begin position="1"/>
        <end position="13"/>
    </location>
</feature>
<organism evidence="3">
    <name type="scientific">Drosophila persimilis</name>
    <name type="common">Fruit fly</name>
    <dbReference type="NCBI Taxonomy" id="7234"/>
    <lineage>
        <taxon>Eukaryota</taxon>
        <taxon>Metazoa</taxon>
        <taxon>Ecdysozoa</taxon>
        <taxon>Arthropoda</taxon>
        <taxon>Hexapoda</taxon>
        <taxon>Insecta</taxon>
        <taxon>Pterygota</taxon>
        <taxon>Neoptera</taxon>
        <taxon>Endopterygota</taxon>
        <taxon>Diptera</taxon>
        <taxon>Brachycera</taxon>
        <taxon>Muscomorpha</taxon>
        <taxon>Ephydroidea</taxon>
        <taxon>Drosophilidae</taxon>
        <taxon>Drosophila</taxon>
        <taxon>Sophophora</taxon>
    </lineage>
</organism>
<evidence type="ECO:0000313" key="2">
    <source>
        <dbReference type="EMBL" id="EDW30803.1"/>
    </source>
</evidence>
<feature type="region of interest" description="Disordered" evidence="1">
    <location>
        <begin position="1"/>
        <end position="41"/>
    </location>
</feature>
<protein>
    <submittedName>
        <fullName evidence="2">GL13415</fullName>
    </submittedName>
</protein>
<dbReference type="Proteomes" id="UP000008744">
    <property type="component" value="Unassembled WGS sequence"/>
</dbReference>
<evidence type="ECO:0000313" key="3">
    <source>
        <dbReference type="Proteomes" id="UP000008744"/>
    </source>
</evidence>
<proteinExistence type="predicted"/>
<evidence type="ECO:0000256" key="1">
    <source>
        <dbReference type="SAM" id="MobiDB-lite"/>
    </source>
</evidence>
<sequence length="158" mass="18148">MSESQRKVRRAEEAQEPQALDAGDEDVRMRTHAGHGDDMPNLADRGRAVVITPDIRDSPFRGWRTRFQPLIIIVDPEETGTLSRPQASPLEGWVEAPAHWRVRIDNRHLPQGLIEHVEGQEREGRNLHRSFLYSASGILFRVRFNKRNEVTISLRSPK</sequence>
<gene>
    <name evidence="2" type="primary">Dper\GL13415</name>
    <name evidence="2" type="ORF">Dper_GL13415</name>
</gene>
<reference evidence="2 3" key="1">
    <citation type="journal article" date="2007" name="Nature">
        <title>Evolution of genes and genomes on the Drosophila phylogeny.</title>
        <authorList>
            <consortium name="Drosophila 12 Genomes Consortium"/>
            <person name="Clark A.G."/>
            <person name="Eisen M.B."/>
            <person name="Smith D.R."/>
            <person name="Bergman C.M."/>
            <person name="Oliver B."/>
            <person name="Markow T.A."/>
            <person name="Kaufman T.C."/>
            <person name="Kellis M."/>
            <person name="Gelbart W."/>
            <person name="Iyer V.N."/>
            <person name="Pollard D.A."/>
            <person name="Sackton T.B."/>
            <person name="Larracuente A.M."/>
            <person name="Singh N.D."/>
            <person name="Abad J.P."/>
            <person name="Abt D.N."/>
            <person name="Adryan B."/>
            <person name="Aguade M."/>
            <person name="Akashi H."/>
            <person name="Anderson W.W."/>
            <person name="Aquadro C.F."/>
            <person name="Ardell D.H."/>
            <person name="Arguello R."/>
            <person name="Artieri C.G."/>
            <person name="Barbash D.A."/>
            <person name="Barker D."/>
            <person name="Barsanti P."/>
            <person name="Batterham P."/>
            <person name="Batzoglou S."/>
            <person name="Begun D."/>
            <person name="Bhutkar A."/>
            <person name="Blanco E."/>
            <person name="Bosak S.A."/>
            <person name="Bradley R.K."/>
            <person name="Brand A.D."/>
            <person name="Brent M.R."/>
            <person name="Brooks A.N."/>
            <person name="Brown R.H."/>
            <person name="Butlin R.K."/>
            <person name="Caggese C."/>
            <person name="Calvi B.R."/>
            <person name="Bernardo de Carvalho A."/>
            <person name="Caspi A."/>
            <person name="Castrezana S."/>
            <person name="Celniker S.E."/>
            <person name="Chang J.L."/>
            <person name="Chapple C."/>
            <person name="Chatterji S."/>
            <person name="Chinwalla A."/>
            <person name="Civetta A."/>
            <person name="Clifton S.W."/>
            <person name="Comeron J.M."/>
            <person name="Costello J.C."/>
            <person name="Coyne J.A."/>
            <person name="Daub J."/>
            <person name="David R.G."/>
            <person name="Delcher A.L."/>
            <person name="Delehaunty K."/>
            <person name="Do C.B."/>
            <person name="Ebling H."/>
            <person name="Edwards K."/>
            <person name="Eickbush T."/>
            <person name="Evans J.D."/>
            <person name="Filipski A."/>
            <person name="Findeiss S."/>
            <person name="Freyhult E."/>
            <person name="Fulton L."/>
            <person name="Fulton R."/>
            <person name="Garcia A.C."/>
            <person name="Gardiner A."/>
            <person name="Garfield D.A."/>
            <person name="Garvin B.E."/>
            <person name="Gibson G."/>
            <person name="Gilbert D."/>
            <person name="Gnerre S."/>
            <person name="Godfrey J."/>
            <person name="Good R."/>
            <person name="Gotea V."/>
            <person name="Gravely B."/>
            <person name="Greenberg A.J."/>
            <person name="Griffiths-Jones S."/>
            <person name="Gross S."/>
            <person name="Guigo R."/>
            <person name="Gustafson E.A."/>
            <person name="Haerty W."/>
            <person name="Hahn M.W."/>
            <person name="Halligan D.L."/>
            <person name="Halpern A.L."/>
            <person name="Halter G.M."/>
            <person name="Han M.V."/>
            <person name="Heger A."/>
            <person name="Hillier L."/>
            <person name="Hinrichs A.S."/>
            <person name="Holmes I."/>
            <person name="Hoskins R.A."/>
            <person name="Hubisz M.J."/>
            <person name="Hultmark D."/>
            <person name="Huntley M.A."/>
            <person name="Jaffe D.B."/>
            <person name="Jagadeeshan S."/>
            <person name="Jeck W.R."/>
            <person name="Johnson J."/>
            <person name="Jones C.D."/>
            <person name="Jordan W.C."/>
            <person name="Karpen G.H."/>
            <person name="Kataoka E."/>
            <person name="Keightley P.D."/>
            <person name="Kheradpour P."/>
            <person name="Kirkness E.F."/>
            <person name="Koerich L.B."/>
            <person name="Kristiansen K."/>
            <person name="Kudrna D."/>
            <person name="Kulathinal R.J."/>
            <person name="Kumar S."/>
            <person name="Kwok R."/>
            <person name="Lander E."/>
            <person name="Langley C.H."/>
            <person name="Lapoint R."/>
            <person name="Lazzaro B.P."/>
            <person name="Lee S.J."/>
            <person name="Levesque L."/>
            <person name="Li R."/>
            <person name="Lin C.F."/>
            <person name="Lin M.F."/>
            <person name="Lindblad-Toh K."/>
            <person name="Llopart A."/>
            <person name="Long M."/>
            <person name="Low L."/>
            <person name="Lozovsky E."/>
            <person name="Lu J."/>
            <person name="Luo M."/>
            <person name="Machado C.A."/>
            <person name="Makalowski W."/>
            <person name="Marzo M."/>
            <person name="Matsuda M."/>
            <person name="Matzkin L."/>
            <person name="McAllister B."/>
            <person name="McBride C.S."/>
            <person name="McKernan B."/>
            <person name="McKernan K."/>
            <person name="Mendez-Lago M."/>
            <person name="Minx P."/>
            <person name="Mollenhauer M.U."/>
            <person name="Montooth K."/>
            <person name="Mount S.M."/>
            <person name="Mu X."/>
            <person name="Myers E."/>
            <person name="Negre B."/>
            <person name="Newfeld S."/>
            <person name="Nielsen R."/>
            <person name="Noor M.A."/>
            <person name="O'Grady P."/>
            <person name="Pachter L."/>
            <person name="Papaceit M."/>
            <person name="Parisi M.J."/>
            <person name="Parisi M."/>
            <person name="Parts L."/>
            <person name="Pedersen J.S."/>
            <person name="Pesole G."/>
            <person name="Phillippy A.M."/>
            <person name="Ponting C.P."/>
            <person name="Pop M."/>
            <person name="Porcelli D."/>
            <person name="Powell J.R."/>
            <person name="Prohaska S."/>
            <person name="Pruitt K."/>
            <person name="Puig M."/>
            <person name="Quesneville H."/>
            <person name="Ram K.R."/>
            <person name="Rand D."/>
            <person name="Rasmussen M.D."/>
            <person name="Reed L.K."/>
            <person name="Reenan R."/>
            <person name="Reily A."/>
            <person name="Remington K.A."/>
            <person name="Rieger T.T."/>
            <person name="Ritchie M.G."/>
            <person name="Robin C."/>
            <person name="Rogers Y.H."/>
            <person name="Rohde C."/>
            <person name="Rozas J."/>
            <person name="Rubenfield M.J."/>
            <person name="Ruiz A."/>
            <person name="Russo S."/>
            <person name="Salzberg S.L."/>
            <person name="Sanchez-Gracia A."/>
            <person name="Saranga D.J."/>
            <person name="Sato H."/>
            <person name="Schaeffer S.W."/>
            <person name="Schatz M.C."/>
            <person name="Schlenke T."/>
            <person name="Schwartz R."/>
            <person name="Segarra C."/>
            <person name="Singh R.S."/>
            <person name="Sirot L."/>
            <person name="Sirota M."/>
            <person name="Sisneros N.B."/>
            <person name="Smith C.D."/>
            <person name="Smith T.F."/>
            <person name="Spieth J."/>
            <person name="Stage D.E."/>
            <person name="Stark A."/>
            <person name="Stephan W."/>
            <person name="Strausberg R.L."/>
            <person name="Strempel S."/>
            <person name="Sturgill D."/>
            <person name="Sutton G."/>
            <person name="Sutton G.G."/>
            <person name="Tao W."/>
            <person name="Teichmann S."/>
            <person name="Tobari Y.N."/>
            <person name="Tomimura Y."/>
            <person name="Tsolas J.M."/>
            <person name="Valente V.L."/>
            <person name="Venter E."/>
            <person name="Venter J.C."/>
            <person name="Vicario S."/>
            <person name="Vieira F.G."/>
            <person name="Vilella A.J."/>
            <person name="Villasante A."/>
            <person name="Walenz B."/>
            <person name="Wang J."/>
            <person name="Wasserman M."/>
            <person name="Watts T."/>
            <person name="Wilson D."/>
            <person name="Wilson R.K."/>
            <person name="Wing R.A."/>
            <person name="Wolfner M.F."/>
            <person name="Wong A."/>
            <person name="Wong G.K."/>
            <person name="Wu C.I."/>
            <person name="Wu G."/>
            <person name="Yamamoto D."/>
            <person name="Yang H.P."/>
            <person name="Yang S.P."/>
            <person name="Yorke J.A."/>
            <person name="Yoshida K."/>
            <person name="Zdobnov E."/>
            <person name="Zhang P."/>
            <person name="Zhang Y."/>
            <person name="Zimin A.V."/>
            <person name="Baldwin J."/>
            <person name="Abdouelleil A."/>
            <person name="Abdulkadir J."/>
            <person name="Abebe A."/>
            <person name="Abera B."/>
            <person name="Abreu J."/>
            <person name="Acer S.C."/>
            <person name="Aftuck L."/>
            <person name="Alexander A."/>
            <person name="An P."/>
            <person name="Anderson E."/>
            <person name="Anderson S."/>
            <person name="Arachi H."/>
            <person name="Azer M."/>
            <person name="Bachantsang P."/>
            <person name="Barry A."/>
            <person name="Bayul T."/>
            <person name="Berlin A."/>
            <person name="Bessette D."/>
            <person name="Bloom T."/>
            <person name="Blye J."/>
            <person name="Boguslavskiy L."/>
            <person name="Bonnet C."/>
            <person name="Boukhgalter B."/>
            <person name="Bourzgui I."/>
            <person name="Brown A."/>
            <person name="Cahill P."/>
            <person name="Channer S."/>
            <person name="Cheshatsang Y."/>
            <person name="Chuda L."/>
            <person name="Citroen M."/>
            <person name="Collymore A."/>
            <person name="Cooke P."/>
            <person name="Costello M."/>
            <person name="D'Aco K."/>
            <person name="Daza R."/>
            <person name="De Haan G."/>
            <person name="DeGray S."/>
            <person name="DeMaso C."/>
            <person name="Dhargay N."/>
            <person name="Dooley K."/>
            <person name="Dooley E."/>
            <person name="Doricent M."/>
            <person name="Dorje P."/>
            <person name="Dorjee K."/>
            <person name="Dupes A."/>
            <person name="Elong R."/>
            <person name="Falk J."/>
            <person name="Farina A."/>
            <person name="Faro S."/>
            <person name="Ferguson D."/>
            <person name="Fisher S."/>
            <person name="Foley C.D."/>
            <person name="Franke A."/>
            <person name="Friedrich D."/>
            <person name="Gadbois L."/>
            <person name="Gearin G."/>
            <person name="Gearin C.R."/>
            <person name="Giannoukos G."/>
            <person name="Goode T."/>
            <person name="Graham J."/>
            <person name="Grandbois E."/>
            <person name="Grewal S."/>
            <person name="Gyaltsen K."/>
            <person name="Hafez N."/>
            <person name="Hagos B."/>
            <person name="Hall J."/>
            <person name="Henson C."/>
            <person name="Hollinger A."/>
            <person name="Honan T."/>
            <person name="Huard M.D."/>
            <person name="Hughes L."/>
            <person name="Hurhula B."/>
            <person name="Husby M.E."/>
            <person name="Kamat A."/>
            <person name="Kanga B."/>
            <person name="Kashin S."/>
            <person name="Khazanovich D."/>
            <person name="Kisner P."/>
            <person name="Lance K."/>
            <person name="Lara M."/>
            <person name="Lee W."/>
            <person name="Lennon N."/>
            <person name="Letendre F."/>
            <person name="LeVine R."/>
            <person name="Lipovsky A."/>
            <person name="Liu X."/>
            <person name="Liu J."/>
            <person name="Liu S."/>
            <person name="Lokyitsang T."/>
            <person name="Lokyitsang Y."/>
            <person name="Lubonja R."/>
            <person name="Lui A."/>
            <person name="MacDonald P."/>
            <person name="Magnisalis V."/>
            <person name="Maru K."/>
            <person name="Matthews C."/>
            <person name="McCusker W."/>
            <person name="McDonough S."/>
            <person name="Mehta T."/>
            <person name="Meldrim J."/>
            <person name="Meneus L."/>
            <person name="Mihai O."/>
            <person name="Mihalev A."/>
            <person name="Mihova T."/>
            <person name="Mittelman R."/>
            <person name="Mlenga V."/>
            <person name="Montmayeur A."/>
            <person name="Mulrain L."/>
            <person name="Navidi A."/>
            <person name="Naylor J."/>
            <person name="Negash T."/>
            <person name="Nguyen T."/>
            <person name="Nguyen N."/>
            <person name="Nicol R."/>
            <person name="Norbu C."/>
            <person name="Norbu N."/>
            <person name="Novod N."/>
            <person name="O'Neill B."/>
            <person name="Osman S."/>
            <person name="Markiewicz E."/>
            <person name="Oyono O.L."/>
            <person name="Patti C."/>
            <person name="Phunkhang P."/>
            <person name="Pierre F."/>
            <person name="Priest M."/>
            <person name="Raghuraman S."/>
            <person name="Rege F."/>
            <person name="Reyes R."/>
            <person name="Rise C."/>
            <person name="Rogov P."/>
            <person name="Ross K."/>
            <person name="Ryan E."/>
            <person name="Settipalli S."/>
            <person name="Shea T."/>
            <person name="Sherpa N."/>
            <person name="Shi L."/>
            <person name="Shih D."/>
            <person name="Sparrow T."/>
            <person name="Spaulding J."/>
            <person name="Stalker J."/>
            <person name="Stange-Thomann N."/>
            <person name="Stavropoulos S."/>
            <person name="Stone C."/>
            <person name="Strader C."/>
            <person name="Tesfaye S."/>
            <person name="Thomson T."/>
            <person name="Thoulutsang Y."/>
            <person name="Thoulutsang D."/>
            <person name="Topham K."/>
            <person name="Topping I."/>
            <person name="Tsamla T."/>
            <person name="Vassiliev H."/>
            <person name="Vo A."/>
            <person name="Wangchuk T."/>
            <person name="Wangdi T."/>
            <person name="Weiand M."/>
            <person name="Wilkinson J."/>
            <person name="Wilson A."/>
            <person name="Yadav S."/>
            <person name="Young G."/>
            <person name="Yu Q."/>
            <person name="Zembek L."/>
            <person name="Zhong D."/>
            <person name="Zimmer A."/>
            <person name="Zwirko Z."/>
            <person name="Jaffe D.B."/>
            <person name="Alvarez P."/>
            <person name="Brockman W."/>
            <person name="Butler J."/>
            <person name="Chin C."/>
            <person name="Gnerre S."/>
            <person name="Grabherr M."/>
            <person name="Kleber M."/>
            <person name="Mauceli E."/>
            <person name="MacCallum I."/>
        </authorList>
    </citation>
    <scope>NUCLEOTIDE SEQUENCE [LARGE SCALE GENOMIC DNA]</scope>
    <source>
        <strain evidence="3">MSH-3 / Tucson 14011-0111.49</strain>
    </source>
</reference>
<dbReference type="HOGENOM" id="CLU_1671156_0_0_1"/>
<accession>B4H3B0</accession>